<protein>
    <submittedName>
        <fullName evidence="1">Response regulator</fullName>
    </submittedName>
</protein>
<accession>A0ACD5H2C2</accession>
<proteinExistence type="predicted"/>
<sequence length="177" mass="19765">MRQTLKRSLLPAAPTTQPMDAGLQVENTKQKRVLVVEDQPYNQALISEVLELENYTVELIGDGRSMLETIHSPLVTRRTLPSLILMDIHLPEVDGLELINQLRAHDLWQTVPIVARYGNGNARRSRSLFGGGCRCLSQQAFRLNSSSPHSRIPDWEGGGRALNYADPKTVQLRISIG</sequence>
<evidence type="ECO:0000313" key="2">
    <source>
        <dbReference type="Proteomes" id="UP000095472"/>
    </source>
</evidence>
<organism evidence="1 2">
    <name type="scientific">Desertifilum tharense IPPAS B-1220</name>
    <dbReference type="NCBI Taxonomy" id="1781255"/>
    <lineage>
        <taxon>Bacteria</taxon>
        <taxon>Bacillati</taxon>
        <taxon>Cyanobacteriota</taxon>
        <taxon>Cyanophyceae</taxon>
        <taxon>Desertifilales</taxon>
        <taxon>Desertifilaceae</taxon>
        <taxon>Desertifilum</taxon>
    </lineage>
</organism>
<gene>
    <name evidence="1" type="ORF">BH720_013690</name>
</gene>
<reference evidence="1 2" key="1">
    <citation type="journal article" date="2016" name="Genome Announc.">
        <title>Draft Genome Sequence of the Thermotolerant Cyanobacterium Desertifilum sp. IPPAS B-1220.</title>
        <authorList>
            <person name="Mironov K.S."/>
            <person name="Sinetova M.A."/>
            <person name="Bolatkhan K."/>
            <person name="Zayadan B.K."/>
            <person name="Ustinova V.V."/>
            <person name="Kupriyanova E.V."/>
            <person name="Skrypnik A.N."/>
            <person name="Gogoleva N.E."/>
            <person name="Gogolev Y.V."/>
            <person name="Los D.A."/>
        </authorList>
    </citation>
    <scope>NUCLEOTIDE SEQUENCE [LARGE SCALE GENOMIC DNA]</scope>
    <source>
        <strain evidence="1 2">IPPAS B-1220</strain>
    </source>
</reference>
<name>A0ACD5H2C2_9CYAN</name>
<dbReference type="EMBL" id="CP182909">
    <property type="protein sequence ID" value="XPM67139.1"/>
    <property type="molecule type" value="Genomic_DNA"/>
</dbReference>
<dbReference type="Proteomes" id="UP000095472">
    <property type="component" value="Chromosome"/>
</dbReference>
<keyword evidence="2" id="KW-1185">Reference proteome</keyword>
<evidence type="ECO:0000313" key="1">
    <source>
        <dbReference type="EMBL" id="XPM67139.1"/>
    </source>
</evidence>